<dbReference type="Proteomes" id="UP000270094">
    <property type="component" value="Unassembled WGS sequence"/>
</dbReference>
<dbReference type="AlphaFoldDB" id="A0A3P7IPV7"/>
<gene>
    <name evidence="2" type="ORF">SVUK_LOCUS1425</name>
</gene>
<evidence type="ECO:0000256" key="1">
    <source>
        <dbReference type="SAM" id="MobiDB-lite"/>
    </source>
</evidence>
<feature type="region of interest" description="Disordered" evidence="1">
    <location>
        <begin position="1"/>
        <end position="28"/>
    </location>
</feature>
<dbReference type="EMBL" id="UYYB01002785">
    <property type="protein sequence ID" value="VDM66427.1"/>
    <property type="molecule type" value="Genomic_DNA"/>
</dbReference>
<proteinExistence type="predicted"/>
<name>A0A3P7IPV7_STRVU</name>
<evidence type="ECO:0000313" key="2">
    <source>
        <dbReference type="EMBL" id="VDM66427.1"/>
    </source>
</evidence>
<dbReference type="OrthoDB" id="418748at2759"/>
<feature type="region of interest" description="Disordered" evidence="1">
    <location>
        <begin position="57"/>
        <end position="76"/>
    </location>
</feature>
<accession>A0A3P7IPV7</accession>
<feature type="compositionally biased region" description="Basic and acidic residues" evidence="1">
    <location>
        <begin position="1"/>
        <end position="22"/>
    </location>
</feature>
<reference evidence="2 3" key="1">
    <citation type="submission" date="2018-11" db="EMBL/GenBank/DDBJ databases">
        <authorList>
            <consortium name="Pathogen Informatics"/>
        </authorList>
    </citation>
    <scope>NUCLEOTIDE SEQUENCE [LARGE SCALE GENOMIC DNA]</scope>
</reference>
<organism evidence="2 3">
    <name type="scientific">Strongylus vulgaris</name>
    <name type="common">Blood worm</name>
    <dbReference type="NCBI Taxonomy" id="40348"/>
    <lineage>
        <taxon>Eukaryota</taxon>
        <taxon>Metazoa</taxon>
        <taxon>Ecdysozoa</taxon>
        <taxon>Nematoda</taxon>
        <taxon>Chromadorea</taxon>
        <taxon>Rhabditida</taxon>
        <taxon>Rhabditina</taxon>
        <taxon>Rhabditomorpha</taxon>
        <taxon>Strongyloidea</taxon>
        <taxon>Strongylidae</taxon>
        <taxon>Strongylus</taxon>
    </lineage>
</organism>
<keyword evidence="3" id="KW-1185">Reference proteome</keyword>
<protein>
    <submittedName>
        <fullName evidence="2">Uncharacterized protein</fullName>
    </submittedName>
</protein>
<evidence type="ECO:0000313" key="3">
    <source>
        <dbReference type="Proteomes" id="UP000270094"/>
    </source>
</evidence>
<sequence>MRMVGTEKAHGSRSIHPMDKHNLSRSHKPFANCGRAIETILRKDWDTSGIDGLFSTVYHSHGSSDEKPKPTASMGSPVCNAYDAALVAENRKELEDEVQRWKD</sequence>